<evidence type="ECO:0000313" key="2">
    <source>
        <dbReference type="EMBL" id="UYB35919.1"/>
    </source>
</evidence>
<evidence type="ECO:0000259" key="1">
    <source>
        <dbReference type="SMART" id="SM00418"/>
    </source>
</evidence>
<dbReference type="SUPFAM" id="SSF46785">
    <property type="entry name" value="Winged helix' DNA-binding domain"/>
    <property type="match status" value="1"/>
</dbReference>
<dbReference type="InterPro" id="IPR036388">
    <property type="entry name" value="WH-like_DNA-bd_sf"/>
</dbReference>
<dbReference type="SMART" id="SM00418">
    <property type="entry name" value="HTH_ARSR"/>
    <property type="match status" value="1"/>
</dbReference>
<gene>
    <name evidence="2" type="ORF">N9A08_15085</name>
</gene>
<dbReference type="Pfam" id="PF12840">
    <property type="entry name" value="HTH_20"/>
    <property type="match status" value="1"/>
</dbReference>
<organism evidence="2 3">
    <name type="scientific">Arthrobacter koreensis</name>
    <dbReference type="NCBI Taxonomy" id="199136"/>
    <lineage>
        <taxon>Bacteria</taxon>
        <taxon>Bacillati</taxon>
        <taxon>Actinomycetota</taxon>
        <taxon>Actinomycetes</taxon>
        <taxon>Micrococcales</taxon>
        <taxon>Micrococcaceae</taxon>
        <taxon>Arthrobacter</taxon>
    </lineage>
</organism>
<dbReference type="Gene3D" id="1.10.10.10">
    <property type="entry name" value="Winged helix-like DNA-binding domain superfamily/Winged helix DNA-binding domain"/>
    <property type="match status" value="1"/>
</dbReference>
<dbReference type="InterPro" id="IPR036390">
    <property type="entry name" value="WH_DNA-bd_sf"/>
</dbReference>
<feature type="domain" description="HTH arsR-type" evidence="1">
    <location>
        <begin position="16"/>
        <end position="94"/>
    </location>
</feature>
<evidence type="ECO:0000313" key="3">
    <source>
        <dbReference type="Proteomes" id="UP001063368"/>
    </source>
</evidence>
<reference evidence="2" key="1">
    <citation type="submission" date="2022-09" db="EMBL/GenBank/DDBJ databases">
        <authorList>
            <person name="Li D."/>
            <person name="Cheng J."/>
            <person name="Li Y."/>
        </authorList>
    </citation>
    <scope>NUCLEOTIDE SEQUENCE</scope>
    <source>
        <strain evidence="2">DL</strain>
    </source>
</reference>
<name>A0ABY6FSG4_9MICC</name>
<proteinExistence type="predicted"/>
<dbReference type="EMBL" id="CP106856">
    <property type="protein sequence ID" value="UYB35919.1"/>
    <property type="molecule type" value="Genomic_DNA"/>
</dbReference>
<dbReference type="CDD" id="cd00090">
    <property type="entry name" value="HTH_ARSR"/>
    <property type="match status" value="1"/>
</dbReference>
<dbReference type="RefSeq" id="WP_091601235.1">
    <property type="nucleotide sequence ID" value="NZ_CECE01000002.1"/>
</dbReference>
<keyword evidence="3" id="KW-1185">Reference proteome</keyword>
<dbReference type="InterPro" id="IPR001845">
    <property type="entry name" value="HTH_ArsR_DNA-bd_dom"/>
</dbReference>
<accession>A0ABY6FSG4</accession>
<dbReference type="Proteomes" id="UP001063368">
    <property type="component" value="Chromosome"/>
</dbReference>
<protein>
    <submittedName>
        <fullName evidence="2">Helix-turn-helix domain-containing protein</fullName>
    </submittedName>
</protein>
<dbReference type="InterPro" id="IPR011991">
    <property type="entry name" value="ArsR-like_HTH"/>
</dbReference>
<sequence length="196" mass="21476">MEEQSAPYDATVLDMTRLKALAHPIRIALLESLTRYGAQTACGVADRLGESSGSTSYHLRQLAKHGFVREVEGRGTARERWWERVPEAIQTTMAASPATRDATRMLAKTVTGGQSRAVNSFIDHSDALPDGWADTSILMGATLHLTLEEAQAVSRQASEHLEQLLAPYRGRDSAGGTRPVELYLNYFPLIEPGDQP</sequence>